<keyword evidence="9" id="KW-0460">Magnesium</keyword>
<keyword evidence="4 9" id="KW-0067">ATP-binding</keyword>
<evidence type="ECO:0000313" key="13">
    <source>
        <dbReference type="EMBL" id="MDR5899673.1"/>
    </source>
</evidence>
<comment type="similarity">
    <text evidence="9">Belongs to the MurCDEF family. Mpl subfamily.</text>
</comment>
<evidence type="ECO:0000256" key="1">
    <source>
        <dbReference type="ARBA" id="ARBA00022598"/>
    </source>
</evidence>
<dbReference type="Gene3D" id="3.90.190.20">
    <property type="entry name" value="Mur ligase, C-terminal domain"/>
    <property type="match status" value="1"/>
</dbReference>
<evidence type="ECO:0000256" key="5">
    <source>
        <dbReference type="ARBA" id="ARBA00022960"/>
    </source>
</evidence>
<dbReference type="Pfam" id="PF08245">
    <property type="entry name" value="Mur_ligase_M"/>
    <property type="match status" value="1"/>
</dbReference>
<evidence type="ECO:0000259" key="10">
    <source>
        <dbReference type="Pfam" id="PF01225"/>
    </source>
</evidence>
<evidence type="ECO:0000256" key="3">
    <source>
        <dbReference type="ARBA" id="ARBA00022741"/>
    </source>
</evidence>
<comment type="catalytic activity">
    <reaction evidence="9">
        <text>UDP-N-acetyl-alpha-D-muramate + L-alanyl-gamma-D-glutamyl-meso-2,6-diaminopimelate + ATP = UDP-N-acetyl-alpha-D-muramoyl-L-alanyl-gamma-D-glutamyl-meso-2,6-diaminopimelate + ADP + phosphate + H(+)</text>
        <dbReference type="Rhea" id="RHEA:29563"/>
        <dbReference type="ChEBI" id="CHEBI:15378"/>
        <dbReference type="ChEBI" id="CHEBI:30616"/>
        <dbReference type="ChEBI" id="CHEBI:43474"/>
        <dbReference type="ChEBI" id="CHEBI:61401"/>
        <dbReference type="ChEBI" id="CHEBI:70757"/>
        <dbReference type="ChEBI" id="CHEBI:83905"/>
        <dbReference type="ChEBI" id="CHEBI:456216"/>
        <dbReference type="EC" id="6.3.2.45"/>
    </reaction>
</comment>
<keyword evidence="6 9" id="KW-0573">Peptidoglycan synthesis</keyword>
<feature type="domain" description="Mur ligase central" evidence="12">
    <location>
        <begin position="108"/>
        <end position="297"/>
    </location>
</feature>
<dbReference type="Pfam" id="PF01225">
    <property type="entry name" value="Mur_ligase"/>
    <property type="match status" value="1"/>
</dbReference>
<protein>
    <recommendedName>
        <fullName evidence="9">UDP-N-acetylmuramate--L-alanyl-gamma-D-glutamyl-meso-2,6-diaminoheptandioate ligase</fullName>
        <ecNumber evidence="9">6.3.2.45</ecNumber>
    </recommendedName>
    <alternativeName>
        <fullName evidence="9">Murein peptide ligase</fullName>
    </alternativeName>
    <alternativeName>
        <fullName evidence="9">UDP-N-acetylmuramate:L-alanyl-gamma-D-glutamyl-meso-diaminopimelate ligase</fullName>
    </alternativeName>
</protein>
<keyword evidence="1 9" id="KW-0436">Ligase</keyword>
<evidence type="ECO:0000256" key="8">
    <source>
        <dbReference type="ARBA" id="ARBA00023316"/>
    </source>
</evidence>
<dbReference type="InterPro" id="IPR013221">
    <property type="entry name" value="Mur_ligase_cen"/>
</dbReference>
<evidence type="ECO:0000256" key="7">
    <source>
        <dbReference type="ARBA" id="ARBA00023306"/>
    </source>
</evidence>
<dbReference type="Gene3D" id="3.40.1190.10">
    <property type="entry name" value="Mur-like, catalytic domain"/>
    <property type="match status" value="1"/>
</dbReference>
<comment type="caution">
    <text evidence="13">The sequence shown here is derived from an EMBL/GenBank/DDBJ whole genome shotgun (WGS) entry which is preliminary data.</text>
</comment>
<dbReference type="InterPro" id="IPR050061">
    <property type="entry name" value="MurCDEF_pg_biosynth"/>
</dbReference>
<evidence type="ECO:0000313" key="14">
    <source>
        <dbReference type="Proteomes" id="UP001254564"/>
    </source>
</evidence>
<dbReference type="PANTHER" id="PTHR43445:SF5">
    <property type="entry name" value="UDP-N-ACETYLMURAMATE--L-ALANYL-GAMMA-D-GLUTAMYL-MESO-2,6-DIAMINOHEPTANDIOATE LIGASE"/>
    <property type="match status" value="1"/>
</dbReference>
<dbReference type="EC" id="6.3.2.45" evidence="9"/>
<feature type="domain" description="Mur ligase C-terminal" evidence="11">
    <location>
        <begin position="319"/>
        <end position="441"/>
    </location>
</feature>
<dbReference type="Gene3D" id="3.40.50.720">
    <property type="entry name" value="NAD(P)-binding Rossmann-like Domain"/>
    <property type="match status" value="1"/>
</dbReference>
<sequence>MHLHIIGVCGTFMGSLALLARELGYHVSGSDANVYPPMSTQLEEAGITLQEGYRAENLTPAPDAVVVGNALSRGNAEVEALLNSGLPYTSGAQWLAEHVLPGRKVIAVAGTHGKTTTASLLAWLLESAGLNPGFLIGGVPRNFGVSARLGDSHSPFVVEADEYDTAFFDKRSKFVHYRPQIAVLNNLEFDHADIFPDLTAIERQFHHLVRTVPSQGQILVADNQPALERVLTQGVWTPVAHFGSAPDSAWQLVLEREDASRFQVIRRHDYGEEDAVVDWALTGEYNARNALGALAAASACGADLARSCAALSRFENPKRRQEVRGEINGIQVIDDFAHHPTAIAATLNGLRAATPKGRLLAVIEPRSNTMRLGAMKTQLNDSVAAADHAFWYQPAELDWSIAALIAPQGDKASGYGDIDSLVQAVVTQASPLDRIVVMSNGSFGGVHERLLTALAAREKQDKE</sequence>
<dbReference type="InterPro" id="IPR005757">
    <property type="entry name" value="Mpl"/>
</dbReference>
<keyword evidence="14" id="KW-1185">Reference proteome</keyword>
<dbReference type="SUPFAM" id="SSF53244">
    <property type="entry name" value="MurD-like peptide ligases, peptide-binding domain"/>
    <property type="match status" value="1"/>
</dbReference>
<dbReference type="InterPro" id="IPR036565">
    <property type="entry name" value="Mur-like_cat_sf"/>
</dbReference>
<keyword evidence="7 9" id="KW-0131">Cell cycle</keyword>
<dbReference type="InterPro" id="IPR000713">
    <property type="entry name" value="Mur_ligase_N"/>
</dbReference>
<dbReference type="SUPFAM" id="SSF51984">
    <property type="entry name" value="MurCD N-terminal domain"/>
    <property type="match status" value="1"/>
</dbReference>
<comment type="pathway">
    <text evidence="9">Cell wall biogenesis; peptidoglycan recycling.</text>
</comment>
<dbReference type="InterPro" id="IPR036615">
    <property type="entry name" value="Mur_ligase_C_dom_sf"/>
</dbReference>
<dbReference type="Pfam" id="PF02875">
    <property type="entry name" value="Mur_ligase_C"/>
    <property type="match status" value="1"/>
</dbReference>
<dbReference type="InterPro" id="IPR004101">
    <property type="entry name" value="Mur_ligase_C"/>
</dbReference>
<dbReference type="PANTHER" id="PTHR43445">
    <property type="entry name" value="UDP-N-ACETYLMURAMATE--L-ALANINE LIGASE-RELATED"/>
    <property type="match status" value="1"/>
</dbReference>
<name>A0ABU1H5U1_9GAMM</name>
<accession>A0ABU1H5U1</accession>
<proteinExistence type="inferred from homology"/>
<dbReference type="EMBL" id="JARWAN010000019">
    <property type="protein sequence ID" value="MDR5899673.1"/>
    <property type="molecule type" value="Genomic_DNA"/>
</dbReference>
<keyword evidence="2 9" id="KW-0132">Cell division</keyword>
<dbReference type="SUPFAM" id="SSF53623">
    <property type="entry name" value="MurD-like peptide ligases, catalytic domain"/>
    <property type="match status" value="1"/>
</dbReference>
<evidence type="ECO:0000259" key="12">
    <source>
        <dbReference type="Pfam" id="PF08245"/>
    </source>
</evidence>
<dbReference type="HAMAP" id="MF_02020">
    <property type="entry name" value="Mpl"/>
    <property type="match status" value="1"/>
</dbReference>
<keyword evidence="8 9" id="KW-0961">Cell wall biogenesis/degradation</keyword>
<reference evidence="13 14" key="1">
    <citation type="submission" date="2023-04" db="EMBL/GenBank/DDBJ databases">
        <title>A long-awaited taxogenomic arrangement of the family Halomonadaceae.</title>
        <authorList>
            <person name="De La Haba R."/>
            <person name="Chuvochina M."/>
            <person name="Wittouck S."/>
            <person name="Arahal D.R."/>
            <person name="Sanchez-Porro C."/>
            <person name="Hugenholtz P."/>
            <person name="Ventosa A."/>
        </authorList>
    </citation>
    <scope>NUCLEOTIDE SEQUENCE [LARGE SCALE GENOMIC DNA]</scope>
    <source>
        <strain evidence="13 14">DSM 21020</strain>
    </source>
</reference>
<feature type="domain" description="Mur ligase N-terminal catalytic" evidence="10">
    <location>
        <begin position="2"/>
        <end position="98"/>
    </location>
</feature>
<evidence type="ECO:0000256" key="4">
    <source>
        <dbReference type="ARBA" id="ARBA00022840"/>
    </source>
</evidence>
<evidence type="ECO:0000256" key="2">
    <source>
        <dbReference type="ARBA" id="ARBA00022618"/>
    </source>
</evidence>
<organism evidence="13 14">
    <name type="scientific">Vreelandella vilamensis</name>
    <dbReference type="NCBI Taxonomy" id="531309"/>
    <lineage>
        <taxon>Bacteria</taxon>
        <taxon>Pseudomonadati</taxon>
        <taxon>Pseudomonadota</taxon>
        <taxon>Gammaproteobacteria</taxon>
        <taxon>Oceanospirillales</taxon>
        <taxon>Halomonadaceae</taxon>
        <taxon>Vreelandella</taxon>
    </lineage>
</organism>
<keyword evidence="3 9" id="KW-0547">Nucleotide-binding</keyword>
<feature type="binding site" evidence="9">
    <location>
        <begin position="110"/>
        <end position="116"/>
    </location>
    <ligand>
        <name>ATP</name>
        <dbReference type="ChEBI" id="CHEBI:30616"/>
    </ligand>
</feature>
<dbReference type="NCBIfam" id="TIGR01081">
    <property type="entry name" value="mpl"/>
    <property type="match status" value="1"/>
</dbReference>
<gene>
    <name evidence="9 13" type="primary">mpl</name>
    <name evidence="13" type="ORF">QC823_11825</name>
</gene>
<dbReference type="RefSeq" id="WP_309656553.1">
    <property type="nucleotide sequence ID" value="NZ_JARWAN010000019.1"/>
</dbReference>
<evidence type="ECO:0000256" key="9">
    <source>
        <dbReference type="HAMAP-Rule" id="MF_02020"/>
    </source>
</evidence>
<dbReference type="Proteomes" id="UP001254564">
    <property type="component" value="Unassembled WGS sequence"/>
</dbReference>
<dbReference type="GO" id="GO:0106418">
    <property type="term" value="F:UDP-N-acetylmuramate-L-alanyl-gamma-D-glutamyl-meso-2,6-diaminoheptanedioate ligase activity"/>
    <property type="evidence" value="ECO:0007669"/>
    <property type="project" value="UniProtKB-EC"/>
</dbReference>
<evidence type="ECO:0000259" key="11">
    <source>
        <dbReference type="Pfam" id="PF02875"/>
    </source>
</evidence>
<comment type="function">
    <text evidence="9">Reutilizes the intact tripeptide L-alanyl-gamma-D-glutamyl-meso-diaminopimelate by linking it to UDP-N-acetylmuramate.</text>
</comment>
<keyword evidence="5 9" id="KW-0133">Cell shape</keyword>
<evidence type="ECO:0000256" key="6">
    <source>
        <dbReference type="ARBA" id="ARBA00022984"/>
    </source>
</evidence>
<comment type="cofactor">
    <cofactor evidence="9">
        <name>Mg(2+)</name>
        <dbReference type="ChEBI" id="CHEBI:18420"/>
    </cofactor>
</comment>